<comment type="caution">
    <text evidence="5">The sequence shown here is derived from an EMBL/GenBank/DDBJ whole genome shotgun (WGS) entry which is preliminary data.</text>
</comment>
<evidence type="ECO:0000256" key="2">
    <source>
        <dbReference type="SAM" id="MobiDB-lite"/>
    </source>
</evidence>
<feature type="compositionally biased region" description="Basic and acidic residues" evidence="2">
    <location>
        <begin position="2224"/>
        <end position="2239"/>
    </location>
</feature>
<dbReference type="Pfam" id="PF25468">
    <property type="entry name" value="HEAT_HEATR5A"/>
    <property type="match status" value="1"/>
</dbReference>
<feature type="transmembrane region" description="Helical" evidence="3">
    <location>
        <begin position="534"/>
        <end position="555"/>
    </location>
</feature>
<dbReference type="Pfam" id="PF20210">
    <property type="entry name" value="Laa1_Sip1_HTR5"/>
    <property type="match status" value="1"/>
</dbReference>
<dbReference type="PANTHER" id="PTHR21663">
    <property type="entry name" value="HYPOTHETICAL HEAT DOMAIN-CONTAINING"/>
    <property type="match status" value="1"/>
</dbReference>
<feature type="compositionally biased region" description="Polar residues" evidence="2">
    <location>
        <begin position="1264"/>
        <end position="1279"/>
    </location>
</feature>
<accession>A0ABQ7JZ10</accession>
<comment type="similarity">
    <text evidence="1">Belongs to the HEATR5 family.</text>
</comment>
<feature type="compositionally biased region" description="Low complexity" evidence="2">
    <location>
        <begin position="1313"/>
        <end position="1337"/>
    </location>
</feature>
<feature type="domain" description="LAA1-like C-terminal TPR repeats" evidence="4">
    <location>
        <begin position="2050"/>
        <end position="2221"/>
    </location>
</feature>
<dbReference type="InterPro" id="IPR057981">
    <property type="entry name" value="TPR_LAA1-like_C"/>
</dbReference>
<feature type="region of interest" description="Disordered" evidence="2">
    <location>
        <begin position="2219"/>
        <end position="2239"/>
    </location>
</feature>
<keyword evidence="3" id="KW-0812">Transmembrane</keyword>
<feature type="transmembrane region" description="Helical" evidence="3">
    <location>
        <begin position="576"/>
        <end position="602"/>
    </location>
</feature>
<evidence type="ECO:0000259" key="4">
    <source>
        <dbReference type="Pfam" id="PF25808"/>
    </source>
</evidence>
<dbReference type="PANTHER" id="PTHR21663:SF0">
    <property type="entry name" value="HEAT REPEAT-CONTAINING PROTEIN 5B"/>
    <property type="match status" value="1"/>
</dbReference>
<organism evidence="5 6">
    <name type="scientific">Linnemannia gamsii</name>
    <dbReference type="NCBI Taxonomy" id="64522"/>
    <lineage>
        <taxon>Eukaryota</taxon>
        <taxon>Fungi</taxon>
        <taxon>Fungi incertae sedis</taxon>
        <taxon>Mucoromycota</taxon>
        <taxon>Mortierellomycotina</taxon>
        <taxon>Mortierellomycetes</taxon>
        <taxon>Mortierellales</taxon>
        <taxon>Mortierellaceae</taxon>
        <taxon>Linnemannia</taxon>
    </lineage>
</organism>
<feature type="compositionally biased region" description="Low complexity" evidence="2">
    <location>
        <begin position="1687"/>
        <end position="1698"/>
    </location>
</feature>
<protein>
    <recommendedName>
        <fullName evidence="4">LAA1-like C-terminal TPR repeats domain-containing protein</fullName>
    </recommendedName>
</protein>
<keyword evidence="6" id="KW-1185">Reference proteome</keyword>
<keyword evidence="3" id="KW-0472">Membrane</keyword>
<evidence type="ECO:0000313" key="5">
    <source>
        <dbReference type="EMBL" id="KAG0286937.1"/>
    </source>
</evidence>
<dbReference type="EMBL" id="JAAAIM010000532">
    <property type="protein sequence ID" value="KAG0286937.1"/>
    <property type="molecule type" value="Genomic_DNA"/>
</dbReference>
<dbReference type="InterPro" id="IPR046837">
    <property type="entry name" value="Laa1/Sip1/HEATR5-like_HEAT"/>
</dbReference>
<reference evidence="5 6" key="1">
    <citation type="journal article" date="2020" name="Fungal Divers.">
        <title>Resolving the Mortierellaceae phylogeny through synthesis of multi-gene phylogenetics and phylogenomics.</title>
        <authorList>
            <person name="Vandepol N."/>
            <person name="Liber J."/>
            <person name="Desiro A."/>
            <person name="Na H."/>
            <person name="Kennedy M."/>
            <person name="Barry K."/>
            <person name="Grigoriev I.V."/>
            <person name="Miller A.N."/>
            <person name="O'Donnell K."/>
            <person name="Stajich J.E."/>
            <person name="Bonito G."/>
        </authorList>
    </citation>
    <scope>NUCLEOTIDE SEQUENCE [LARGE SCALE GENOMIC DNA]</scope>
    <source>
        <strain evidence="5 6">AD045</strain>
    </source>
</reference>
<evidence type="ECO:0000256" key="3">
    <source>
        <dbReference type="SAM" id="Phobius"/>
    </source>
</evidence>
<feature type="compositionally biased region" description="Acidic residues" evidence="2">
    <location>
        <begin position="1289"/>
        <end position="1303"/>
    </location>
</feature>
<name>A0ABQ7JZ10_9FUNG</name>
<dbReference type="Proteomes" id="UP001194696">
    <property type="component" value="Unassembled WGS sequence"/>
</dbReference>
<keyword evidence="3" id="KW-1133">Transmembrane helix</keyword>
<proteinExistence type="inferred from homology"/>
<dbReference type="Gene3D" id="1.25.10.10">
    <property type="entry name" value="Leucine-rich Repeat Variant"/>
    <property type="match status" value="3"/>
</dbReference>
<dbReference type="InterPro" id="IPR011989">
    <property type="entry name" value="ARM-like"/>
</dbReference>
<evidence type="ECO:0000256" key="1">
    <source>
        <dbReference type="ARBA" id="ARBA00008304"/>
    </source>
</evidence>
<gene>
    <name evidence="5" type="ORF">BGZ96_009066</name>
</gene>
<dbReference type="Pfam" id="PF25808">
    <property type="entry name" value="TPR_LAA1_C"/>
    <property type="match status" value="1"/>
</dbReference>
<dbReference type="InterPro" id="IPR040108">
    <property type="entry name" value="Laa1/Sip1/HEATR5"/>
</dbReference>
<feature type="region of interest" description="Disordered" evidence="2">
    <location>
        <begin position="1260"/>
        <end position="1347"/>
    </location>
</feature>
<evidence type="ECO:0000313" key="6">
    <source>
        <dbReference type="Proteomes" id="UP001194696"/>
    </source>
</evidence>
<dbReference type="InterPro" id="IPR016024">
    <property type="entry name" value="ARM-type_fold"/>
</dbReference>
<dbReference type="SUPFAM" id="SSF48371">
    <property type="entry name" value="ARM repeat"/>
    <property type="match status" value="3"/>
</dbReference>
<sequence>MATPPETRPSTPGTPITSTARNVFDFDERLFAAAGDLDKQTNPPSNSKQELFVFQWLAAVERELKRCGHDIFRIMQPNLERQLLKLISMPAPKPRHPIRRLIARCFLSLYVRGNSSTLFETIQILQSLIEAGKGMGDKDVKLAAIHCIGVIMETIGEKIQSLVPDLATSFLKVIKNEKIYPLIIRAEAMVALRKMLQGAGRGGTDLTNKEILKSLKVTILDKALVIRSSSAECLTALVKHTTIVFTKAELEASSTLFIKSMDESTFEIRKSVATLIATLLYSKFQGEENLTMAGAQSPPPIGPGGKPVTGSEIFTLDVNELLAHLSTAYNKPNTSREVRAGLSETYAALLIMLGPSIVERHYGTILKHLLTELVSNPKNTGSRFEILTVREHVEYLLRGVIGARLLSESGQIASIRELVGSWLKMWPAVMPGDVEPTEYALISALNETSALLLDLGGAASSIQDILMSSLTNLVSHPSRAVQTATAWCLRCLCISLPTNLAKLIQTLSAKLSTDLGTLNNNGNNFQDVATRANGLAYAIGGLITVISVHPLYVSFEMSARIFSMAAQLIKNSNNKEVRVAAAQIQIAWVLIGALMCLGPNFVKMHLPQLLLMWKTALPKFTSKDATNTNRSELDWAFMMHARECALGSVASFLLHNGEKLVTVDVSKRVAALLSNTLGFAAVVPTSFPPQPAAPGNKAPVHELLTVKFSERDDALRKRIFECFVAMRHTFAYEAYHSMLVKAALDVFSDPDRTSGTAVTNAISAATFTTVWAVDDGYGYGVTGKVQGLRCDVASRTSGRQEEILDGKDYDSATKTTENLLKKPILGAPEHDPMVIYTTFALPTAVSRYSLPKPRPVATGVIDAAIELFAVLLPLQSSVLQGSMMDDLSKMLKNSTLDKNPGRKMAIQVNAVVALLGATKYAMAEGKRHEQRAFEGPLASTLSQSILKDSIVHSDPYIRFVACEALGRLTSVLGSLTVTNQIKYLMDQVVANRDPDARAGYALALGNVFSHLGGMMAGGHLRAIVEYLTSLSRDPHPIVHKWSLHSLALTISSAGLMYSPYVTSTLTNVATVYLAESHELAGAGSIATANIAMASELSVYHELGRIIYGLIGILGPELQSSAKVRELCVGLVEELRNEDDEFVIVQGIRCTQHLIMFAPLLVDMSTLVPFLQARLRRSTGLSLKKAAITCMYQLVQRDVKSVFQHSMGGLDDQFFKLLDTDPTLQDVKDVVRSWITQTALEQPSQWIDICRKVLSRTAIDEDGETNSNTTAGGISSSVPEVSQPKGDDGGFGDDFEDDDNDNMFDDISTRTTKASSGQPTSGSSSSAAGAGAAGTAGTHSPMPESGLSVVVPERPVKITPALPPRWRTRIFALECIRQVIDVVSTSGILDHFDLAVARRKKRNFGADFLVLKVADLIKMTVYAASTPIQEIRMEGLLLLRQTIEKFKETADPEVPDSVLLEQYQAQIGAALTPAFTAESTPEVVSLGVKVCAVYVGSGIIQEVDRFGRVLKLLIGALEKCKEDKRLTAVGDVTDLTPHASQMIKWAVLNAWAELQIASVHRNYLVAVLRPNLEELCKLWANALEEYARSRIESEAALSGVPAGGSTGGGTGGGIFDASYADSSKDTEKNFDQTSTLKILGAVSSLVDGKNEFMVEALMRITRPETTTQVSEADAEDKKEDSSLEDIDGGSTTATTTSTDTAAISSETTIKEGPLRLIHVVFGLCLEILAKTSSTGSSISTANSQSAINLVVAANDGALQGCLLALHSILKPQFIEKEFLDKVFLEMMMILERVAWMEGSRVQGLVVGVISTVIQGYGKDMLFDGNNNPDNDPEDDASTTTSLSALPKSQLKSIVQLLVELFLQKCTGSNTKAIKTIGGGRPGSKKTTPETIELLGRVAEMLTVLVKVAPPKYQLHLSAVTLNVLVSVLRDPAFQTELGPLVLVNIKGVMESLNKNIADLDPKFLELILNGTLGALLKKQAAFAPGRPEVDPTTAETGFNLGEDSGVASGTVDSEMEVSAVEIAEWCNGLLGMMLILTNCTSVQIKKTFLEQFERLIMSSIESNISKIVTVGYQCLRSIILIESTSAGGKSRGRLFMRQMIPFVVTTIVVKAAQEDIRVGMQVIEEGIQTLKSLAVSSSESARPGIISIIMSTVVPLLQDPQASPATGHAAQVHTLALNQLLSLGTQFPQEFRYGLSALSMERRTRLETAIRQSVLQQQAQQQKQQELEQREQERLAKEKDRVKIQLKSSFAGFS</sequence>
<feature type="region of interest" description="Disordered" evidence="2">
    <location>
        <begin position="1663"/>
        <end position="1698"/>
    </location>
</feature>